<evidence type="ECO:0000256" key="7">
    <source>
        <dbReference type="SAM" id="Phobius"/>
    </source>
</evidence>
<sequence>MSLTYLFIQFVMFSTYIICFANRRHHRQHLEIYWNSSNVIFHSSGFFTVYLGDSIDFICPYYENEYASVDIEYNTLYLVNENDYYNCNTINYSSLIKCNKPFDMQRLIYTLSISKYLPYPNLPEFTEGHFYYFISTSSGQLSGIDQRDDGLCHRKNMKLIINVQKYYRHYHQEHRRLTKPTVAKRTNITFIDSDQQYLFLSSLSSSTSQNFYLTFLLFAFCLRAKSKT</sequence>
<feature type="transmembrane region" description="Helical" evidence="7">
    <location>
        <begin position="6"/>
        <end position="22"/>
    </location>
</feature>
<evidence type="ECO:0000256" key="1">
    <source>
        <dbReference type="ARBA" id="ARBA00004370"/>
    </source>
</evidence>
<comment type="caution">
    <text evidence="9">The sequence shown here is derived from an EMBL/GenBank/DDBJ whole genome shotgun (WGS) entry which is preliminary data.</text>
</comment>
<evidence type="ECO:0000256" key="6">
    <source>
        <dbReference type="PROSITE-ProRule" id="PRU00884"/>
    </source>
</evidence>
<dbReference type="Pfam" id="PF00812">
    <property type="entry name" value="Ephrin"/>
    <property type="match status" value="1"/>
</dbReference>
<protein>
    <recommendedName>
        <fullName evidence="8">Ephrin RBD domain-containing protein</fullName>
    </recommendedName>
</protein>
<evidence type="ECO:0000313" key="11">
    <source>
        <dbReference type="Proteomes" id="UP000663833"/>
    </source>
</evidence>
<dbReference type="EMBL" id="CAJNYD010000550">
    <property type="protein sequence ID" value="CAF3273008.1"/>
    <property type="molecule type" value="Genomic_DNA"/>
</dbReference>
<dbReference type="GO" id="GO:0005886">
    <property type="term" value="C:plasma membrane"/>
    <property type="evidence" value="ECO:0007669"/>
    <property type="project" value="TreeGrafter"/>
</dbReference>
<dbReference type="AlphaFoldDB" id="A0A817RPU2"/>
<evidence type="ECO:0000313" key="9">
    <source>
        <dbReference type="EMBL" id="CAF3273008.1"/>
    </source>
</evidence>
<dbReference type="PANTHER" id="PTHR11304:SF29">
    <property type="entry name" value="EPHRIN"/>
    <property type="match status" value="1"/>
</dbReference>
<dbReference type="PANTHER" id="PTHR11304">
    <property type="entry name" value="EPHRIN"/>
    <property type="match status" value="1"/>
</dbReference>
<organism evidence="9 11">
    <name type="scientific">Rotaria socialis</name>
    <dbReference type="NCBI Taxonomy" id="392032"/>
    <lineage>
        <taxon>Eukaryota</taxon>
        <taxon>Metazoa</taxon>
        <taxon>Spiralia</taxon>
        <taxon>Gnathifera</taxon>
        <taxon>Rotifera</taxon>
        <taxon>Eurotatoria</taxon>
        <taxon>Bdelloidea</taxon>
        <taxon>Philodinida</taxon>
        <taxon>Philodinidae</taxon>
        <taxon>Rotaria</taxon>
    </lineage>
</organism>
<dbReference type="GO" id="GO:0046875">
    <property type="term" value="F:ephrin receptor binding"/>
    <property type="evidence" value="ECO:0007669"/>
    <property type="project" value="TreeGrafter"/>
</dbReference>
<gene>
    <name evidence="10" type="ORF">GRG538_LOCUS20599</name>
    <name evidence="9" type="ORF">LUA448_LOCUS6069</name>
</gene>
<dbReference type="EMBL" id="CAJNYT010003389">
    <property type="protein sequence ID" value="CAF3558295.1"/>
    <property type="molecule type" value="Genomic_DNA"/>
</dbReference>
<dbReference type="PROSITE" id="PS51551">
    <property type="entry name" value="EPHRIN_RBD_2"/>
    <property type="match status" value="1"/>
</dbReference>
<dbReference type="GO" id="GO:0048013">
    <property type="term" value="P:ephrin receptor signaling pathway"/>
    <property type="evidence" value="ECO:0007669"/>
    <property type="project" value="TreeGrafter"/>
</dbReference>
<evidence type="ECO:0000256" key="5">
    <source>
        <dbReference type="ARBA" id="ARBA00023180"/>
    </source>
</evidence>
<accession>A0A817RPU2</accession>
<dbReference type="InterPro" id="IPR001799">
    <property type="entry name" value="Ephrin_RBD"/>
</dbReference>
<keyword evidence="4" id="KW-1015">Disulfide bond</keyword>
<comment type="similarity">
    <text evidence="6">Belongs to the ephrin family.</text>
</comment>
<dbReference type="SUPFAM" id="SSF49503">
    <property type="entry name" value="Cupredoxins"/>
    <property type="match status" value="1"/>
</dbReference>
<dbReference type="Proteomes" id="UP000663872">
    <property type="component" value="Unassembled WGS sequence"/>
</dbReference>
<keyword evidence="7" id="KW-0812">Transmembrane</keyword>
<keyword evidence="7" id="KW-1133">Transmembrane helix</keyword>
<comment type="caution">
    <text evidence="6">Lacks conserved residue(s) required for the propagation of feature annotation.</text>
</comment>
<keyword evidence="3 7" id="KW-0472">Membrane</keyword>
<proteinExistence type="inferred from homology"/>
<feature type="domain" description="Ephrin RBD" evidence="8">
    <location>
        <begin position="27"/>
        <end position="163"/>
    </location>
</feature>
<dbReference type="Proteomes" id="UP000663833">
    <property type="component" value="Unassembled WGS sequence"/>
</dbReference>
<keyword evidence="2" id="KW-0732">Signal</keyword>
<evidence type="ECO:0000259" key="8">
    <source>
        <dbReference type="PROSITE" id="PS51551"/>
    </source>
</evidence>
<comment type="subcellular location">
    <subcellularLocation>
        <location evidence="1">Membrane</location>
    </subcellularLocation>
</comment>
<evidence type="ECO:0000256" key="3">
    <source>
        <dbReference type="ARBA" id="ARBA00023136"/>
    </source>
</evidence>
<dbReference type="GO" id="GO:0007411">
    <property type="term" value="P:axon guidance"/>
    <property type="evidence" value="ECO:0007669"/>
    <property type="project" value="TreeGrafter"/>
</dbReference>
<name>A0A817RPU2_9BILA</name>
<evidence type="ECO:0000256" key="4">
    <source>
        <dbReference type="ARBA" id="ARBA00023157"/>
    </source>
</evidence>
<keyword evidence="5" id="KW-0325">Glycoprotein</keyword>
<reference evidence="9" key="1">
    <citation type="submission" date="2021-02" db="EMBL/GenBank/DDBJ databases">
        <authorList>
            <person name="Nowell W R."/>
        </authorList>
    </citation>
    <scope>NUCLEOTIDE SEQUENCE</scope>
</reference>
<dbReference type="InterPro" id="IPR031328">
    <property type="entry name" value="Ephrin"/>
</dbReference>
<dbReference type="Gene3D" id="2.60.40.420">
    <property type="entry name" value="Cupredoxins - blue copper proteins"/>
    <property type="match status" value="1"/>
</dbReference>
<dbReference type="InterPro" id="IPR008972">
    <property type="entry name" value="Cupredoxin"/>
</dbReference>
<evidence type="ECO:0000256" key="2">
    <source>
        <dbReference type="ARBA" id="ARBA00022729"/>
    </source>
</evidence>
<evidence type="ECO:0000313" key="10">
    <source>
        <dbReference type="EMBL" id="CAF3558295.1"/>
    </source>
</evidence>